<proteinExistence type="predicted"/>
<evidence type="ECO:0000256" key="1">
    <source>
        <dbReference type="SAM" id="MobiDB-lite"/>
    </source>
</evidence>
<keyword evidence="3" id="KW-0808">Transferase</keyword>
<gene>
    <name evidence="3" type="ORF">OZZ17_07720</name>
</gene>
<accession>A0A9Q4HXV4</accession>
<feature type="compositionally biased region" description="Basic and acidic residues" evidence="1">
    <location>
        <begin position="384"/>
        <end position="414"/>
    </location>
</feature>
<dbReference type="GO" id="GO:0003964">
    <property type="term" value="F:RNA-directed DNA polymerase activity"/>
    <property type="evidence" value="ECO:0007669"/>
    <property type="project" value="UniProtKB-KW"/>
</dbReference>
<dbReference type="SUPFAM" id="SSF56672">
    <property type="entry name" value="DNA/RNA polymerases"/>
    <property type="match status" value="1"/>
</dbReference>
<dbReference type="Proteomes" id="UP001079535">
    <property type="component" value="Unassembled WGS sequence"/>
</dbReference>
<dbReference type="RefSeq" id="WP_268803500.1">
    <property type="nucleotide sequence ID" value="NZ_JAPRAY010000009.1"/>
</dbReference>
<dbReference type="AlphaFoldDB" id="A0A9Q4HXV4"/>
<feature type="region of interest" description="Disordered" evidence="1">
    <location>
        <begin position="355"/>
        <end position="427"/>
    </location>
</feature>
<dbReference type="CDD" id="cd01646">
    <property type="entry name" value="RT_Bac_retron_I"/>
    <property type="match status" value="1"/>
</dbReference>
<dbReference type="InterPro" id="IPR043502">
    <property type="entry name" value="DNA/RNA_pol_sf"/>
</dbReference>
<keyword evidence="3" id="KW-0548">Nucleotidyltransferase</keyword>
<name>A0A9Q4HXV4_MEDGN</name>
<evidence type="ECO:0000313" key="4">
    <source>
        <dbReference type="Proteomes" id="UP001079535"/>
    </source>
</evidence>
<dbReference type="InterPro" id="IPR000477">
    <property type="entry name" value="RT_dom"/>
</dbReference>
<sequence length="446" mass="52815">MITFKNIDQNLYDPEGLKTDFRKTAKGKSGKEQVRKVKRNPEKYEKELERQLRTNTFTKATHQTETINEYSCKKTRELLKPTYLYEQPAHHALIRAIMPALMRGMYDLSCGSIPGRGPHYGKRFVEKWIRNDPKNCKYVLKFDIRHFFQSIPHRKLKKALKKKIRDRVILKKLFAVIDCCKQGVPIGFYTSQWFGNFYLTPLDHYIKEKLHVKKMIRYADDVVCFGRNKKILHEARRKIEQFLNEELGLKMKPDWQVFRFEYTGRDGKTHDRALDFMGFVFHRNRTTIRKSILNRIQKKVNKVKRKGKVTWKDAASLLSRIGYFTHTDTYNYYLDHVKPYIKVKALKQLISKHTRRERLKNGMDQKRRNTNRTPGGFRHHIKRDNRIPEKKPEAGRKRESGRNKGTDLDLRRNGNEPGRIRQRTGGTCVAACTGNHAEQYGVDRKE</sequence>
<dbReference type="Pfam" id="PF00078">
    <property type="entry name" value="RVT_1"/>
    <property type="match status" value="1"/>
</dbReference>
<comment type="caution">
    <text evidence="3">The sequence shown here is derived from an EMBL/GenBank/DDBJ whole genome shotgun (WGS) entry which is preliminary data.</text>
</comment>
<dbReference type="InterPro" id="IPR051083">
    <property type="entry name" value="GrpII_Intron_Splice-Mob/Def"/>
</dbReference>
<reference evidence="3" key="1">
    <citation type="submission" date="2022-11" db="EMBL/GenBank/DDBJ databases">
        <title>Temperate bacteriophages infecting mucin-degrading bacterium Ruminococcus gnavus from the human gut.</title>
        <authorList>
            <person name="Buttimer C."/>
        </authorList>
    </citation>
    <scope>NUCLEOTIDE SEQUENCE</scope>
    <source>
        <strain evidence="3">CCUG 49994</strain>
    </source>
</reference>
<feature type="domain" description="Reverse transcriptase" evidence="2">
    <location>
        <begin position="48"/>
        <end position="281"/>
    </location>
</feature>
<dbReference type="PANTHER" id="PTHR34047:SF8">
    <property type="entry name" value="PROTEIN YKFC"/>
    <property type="match status" value="1"/>
</dbReference>
<evidence type="ECO:0000313" key="3">
    <source>
        <dbReference type="EMBL" id="MCZ0667430.1"/>
    </source>
</evidence>
<dbReference type="PROSITE" id="PS50878">
    <property type="entry name" value="RT_POL"/>
    <property type="match status" value="1"/>
</dbReference>
<organism evidence="3 4">
    <name type="scientific">Mediterraneibacter gnavus</name>
    <name type="common">Ruminococcus gnavus</name>
    <dbReference type="NCBI Taxonomy" id="33038"/>
    <lineage>
        <taxon>Bacteria</taxon>
        <taxon>Bacillati</taxon>
        <taxon>Bacillota</taxon>
        <taxon>Clostridia</taxon>
        <taxon>Lachnospirales</taxon>
        <taxon>Lachnospiraceae</taxon>
        <taxon>Mediterraneibacter</taxon>
    </lineage>
</organism>
<protein>
    <submittedName>
        <fullName evidence="3">RNA-directed DNA polymerase</fullName>
    </submittedName>
</protein>
<dbReference type="EMBL" id="JAPRAY010000009">
    <property type="protein sequence ID" value="MCZ0667430.1"/>
    <property type="molecule type" value="Genomic_DNA"/>
</dbReference>
<keyword evidence="3" id="KW-0695">RNA-directed DNA polymerase</keyword>
<evidence type="ECO:0000259" key="2">
    <source>
        <dbReference type="PROSITE" id="PS50878"/>
    </source>
</evidence>
<dbReference type="PANTHER" id="PTHR34047">
    <property type="entry name" value="NUCLEAR INTRON MATURASE 1, MITOCHONDRIAL-RELATED"/>
    <property type="match status" value="1"/>
</dbReference>